<dbReference type="Proteomes" id="UP000049077">
    <property type="component" value="Unassembled WGS sequence"/>
</dbReference>
<comment type="caution">
    <text evidence="1">The sequence shown here is derived from an EMBL/GenBank/DDBJ whole genome shotgun (WGS) entry which is preliminary data.</text>
</comment>
<organism evidence="1 2">
    <name type="scientific">Vibrio crassostreae</name>
    <dbReference type="NCBI Taxonomy" id="246167"/>
    <lineage>
        <taxon>Bacteria</taxon>
        <taxon>Pseudomonadati</taxon>
        <taxon>Pseudomonadota</taxon>
        <taxon>Gammaproteobacteria</taxon>
        <taxon>Vibrionales</taxon>
        <taxon>Vibrionaceae</taxon>
        <taxon>Vibrio</taxon>
    </lineage>
</organism>
<evidence type="ECO:0000313" key="1">
    <source>
        <dbReference type="EMBL" id="CDS96198.1"/>
    </source>
</evidence>
<sequence length="48" mass="5552">MVIFFIDIQSAGTVSHKLPKGLYFRFDFYPIDGLFLNESYYLKSSSPV</sequence>
<name>A0ABP1WS36_9VIBR</name>
<reference evidence="1 2" key="1">
    <citation type="submission" date="2014-06" db="EMBL/GenBank/DDBJ databases">
        <authorList>
            <person name="Le Roux F."/>
        </authorList>
    </citation>
    <scope>NUCLEOTIDE SEQUENCE [LARGE SCALE GENOMIC DNA]</scope>
    <source>
        <strain evidence="1 2">J5-4</strain>
    </source>
</reference>
<evidence type="ECO:0000313" key="2">
    <source>
        <dbReference type="Proteomes" id="UP000049077"/>
    </source>
</evidence>
<protein>
    <submittedName>
        <fullName evidence="1">Uncharacterized protein</fullName>
    </submittedName>
</protein>
<gene>
    <name evidence="1" type="ORF">VCR4J5_1240034</name>
</gene>
<accession>A0ABP1WS36</accession>
<keyword evidence="2" id="KW-1185">Reference proteome</keyword>
<dbReference type="EMBL" id="CCJX01000029">
    <property type="protein sequence ID" value="CDS96198.1"/>
    <property type="molecule type" value="Genomic_DNA"/>
</dbReference>
<proteinExistence type="predicted"/>